<accession>A0A7W6JRM8</accession>
<feature type="region of interest" description="Disordered" evidence="1">
    <location>
        <begin position="117"/>
        <end position="136"/>
    </location>
</feature>
<name>A0A7W6JRM8_9SPHN</name>
<dbReference type="InterPro" id="IPR047216">
    <property type="entry name" value="Endonuclease_DUF559_bact"/>
</dbReference>
<sequence>MLRRIDPKLTARARELRSNPTPAEREIWYRVSRFRPAFTRQHIEPPYIIDLVCRGAKLAIEFDGSQHLETAEADARRTAFLQTKGWTVIRLWNSDVLSNPDGAAQYILSKTAECLGGTHPQPLPSREGRSRRPRFS</sequence>
<dbReference type="Gene3D" id="3.40.960.10">
    <property type="entry name" value="VSR Endonuclease"/>
    <property type="match status" value="1"/>
</dbReference>
<keyword evidence="3" id="KW-0540">Nuclease</keyword>
<dbReference type="InterPro" id="IPR007569">
    <property type="entry name" value="DUF559"/>
</dbReference>
<dbReference type="InterPro" id="IPR011335">
    <property type="entry name" value="Restrct_endonuc-II-like"/>
</dbReference>
<dbReference type="Pfam" id="PF04480">
    <property type="entry name" value="DUF559"/>
    <property type="match status" value="1"/>
</dbReference>
<evidence type="ECO:0000313" key="3">
    <source>
        <dbReference type="EMBL" id="MBB4098306.1"/>
    </source>
</evidence>
<organism evidence="3 4">
    <name type="scientific">Sphingomonas kyeonggiensis</name>
    <dbReference type="NCBI Taxonomy" id="1268553"/>
    <lineage>
        <taxon>Bacteria</taxon>
        <taxon>Pseudomonadati</taxon>
        <taxon>Pseudomonadota</taxon>
        <taxon>Alphaproteobacteria</taxon>
        <taxon>Sphingomonadales</taxon>
        <taxon>Sphingomonadaceae</taxon>
        <taxon>Sphingomonas</taxon>
    </lineage>
</organism>
<feature type="domain" description="DUF559" evidence="2">
    <location>
        <begin position="8"/>
        <end position="110"/>
    </location>
</feature>
<reference evidence="3 4" key="1">
    <citation type="submission" date="2020-08" db="EMBL/GenBank/DDBJ databases">
        <title>Genomic Encyclopedia of Type Strains, Phase IV (KMG-IV): sequencing the most valuable type-strain genomes for metagenomic binning, comparative biology and taxonomic classification.</title>
        <authorList>
            <person name="Goeker M."/>
        </authorList>
    </citation>
    <scope>NUCLEOTIDE SEQUENCE [LARGE SCALE GENOMIC DNA]</scope>
    <source>
        <strain evidence="3 4">DSM 101806</strain>
    </source>
</reference>
<evidence type="ECO:0000256" key="1">
    <source>
        <dbReference type="SAM" id="MobiDB-lite"/>
    </source>
</evidence>
<dbReference type="PANTHER" id="PTHR38590">
    <property type="entry name" value="BLL0828 PROTEIN"/>
    <property type="match status" value="1"/>
</dbReference>
<comment type="caution">
    <text evidence="3">The sequence shown here is derived from an EMBL/GenBank/DDBJ whole genome shotgun (WGS) entry which is preliminary data.</text>
</comment>
<proteinExistence type="predicted"/>
<dbReference type="GO" id="GO:0004519">
    <property type="term" value="F:endonuclease activity"/>
    <property type="evidence" value="ECO:0007669"/>
    <property type="project" value="UniProtKB-KW"/>
</dbReference>
<dbReference type="AlphaFoldDB" id="A0A7W6JRM8"/>
<dbReference type="RefSeq" id="WP_183996999.1">
    <property type="nucleotide sequence ID" value="NZ_JACIEH010000002.1"/>
</dbReference>
<keyword evidence="4" id="KW-1185">Reference proteome</keyword>
<dbReference type="EMBL" id="JACIEH010000002">
    <property type="protein sequence ID" value="MBB4098306.1"/>
    <property type="molecule type" value="Genomic_DNA"/>
</dbReference>
<protein>
    <submittedName>
        <fullName evidence="3">Very-short-patch-repair endonuclease</fullName>
    </submittedName>
</protein>
<dbReference type="PANTHER" id="PTHR38590:SF1">
    <property type="entry name" value="BLL0828 PROTEIN"/>
    <property type="match status" value="1"/>
</dbReference>
<dbReference type="SUPFAM" id="SSF52980">
    <property type="entry name" value="Restriction endonuclease-like"/>
    <property type="match status" value="1"/>
</dbReference>
<dbReference type="Proteomes" id="UP000557392">
    <property type="component" value="Unassembled WGS sequence"/>
</dbReference>
<evidence type="ECO:0000259" key="2">
    <source>
        <dbReference type="Pfam" id="PF04480"/>
    </source>
</evidence>
<keyword evidence="3" id="KW-0378">Hydrolase</keyword>
<gene>
    <name evidence="3" type="ORF">GGR46_001870</name>
</gene>
<evidence type="ECO:0000313" key="4">
    <source>
        <dbReference type="Proteomes" id="UP000557392"/>
    </source>
</evidence>
<dbReference type="CDD" id="cd01038">
    <property type="entry name" value="Endonuclease_DUF559"/>
    <property type="match status" value="1"/>
</dbReference>
<keyword evidence="3" id="KW-0255">Endonuclease</keyword>